<dbReference type="AlphaFoldDB" id="A0A9N8H2G6"/>
<name>A0A9N8H2G6_9STRA</name>
<feature type="chain" id="PRO_5040157953" evidence="1">
    <location>
        <begin position="22"/>
        <end position="202"/>
    </location>
</feature>
<evidence type="ECO:0000313" key="3">
    <source>
        <dbReference type="Proteomes" id="UP001153069"/>
    </source>
</evidence>
<dbReference type="Proteomes" id="UP001153069">
    <property type="component" value="Unassembled WGS sequence"/>
</dbReference>
<feature type="signal peptide" evidence="1">
    <location>
        <begin position="1"/>
        <end position="21"/>
    </location>
</feature>
<keyword evidence="3" id="KW-1185">Reference proteome</keyword>
<comment type="caution">
    <text evidence="2">The sequence shown here is derived from an EMBL/GenBank/DDBJ whole genome shotgun (WGS) entry which is preliminary data.</text>
</comment>
<keyword evidence="1" id="KW-0732">Signal</keyword>
<protein>
    <submittedName>
        <fullName evidence="2">Uncharacterized protein</fullName>
    </submittedName>
</protein>
<organism evidence="2 3">
    <name type="scientific">Seminavis robusta</name>
    <dbReference type="NCBI Taxonomy" id="568900"/>
    <lineage>
        <taxon>Eukaryota</taxon>
        <taxon>Sar</taxon>
        <taxon>Stramenopiles</taxon>
        <taxon>Ochrophyta</taxon>
        <taxon>Bacillariophyta</taxon>
        <taxon>Bacillariophyceae</taxon>
        <taxon>Bacillariophycidae</taxon>
        <taxon>Naviculales</taxon>
        <taxon>Naviculaceae</taxon>
        <taxon>Seminavis</taxon>
    </lineage>
</organism>
<accession>A0A9N8H2G6</accession>
<sequence length="202" mass="22668">MKLHSILTLLAAIAGAQQTIADCTDEEIKNDECYFRRRLATNEESWVSIKDPCNERAYKLSLYVNTHVYLIASPKEDANSVGVQDCPHVVMDAKFGTGMSEGSKMVTVLANICRRQRKSEGKWDLHFFTNNCAIFVKSIGSNLGITWDETEKAAFREYATGQLMASKEAVRRMSSLRRLGVDMKSVVDRAVHSITNDLPENN</sequence>
<evidence type="ECO:0000313" key="2">
    <source>
        <dbReference type="EMBL" id="CAB9499598.1"/>
    </source>
</evidence>
<evidence type="ECO:0000256" key="1">
    <source>
        <dbReference type="SAM" id="SignalP"/>
    </source>
</evidence>
<reference evidence="2" key="1">
    <citation type="submission" date="2020-06" db="EMBL/GenBank/DDBJ databases">
        <authorList>
            <consortium name="Plant Systems Biology data submission"/>
        </authorList>
    </citation>
    <scope>NUCLEOTIDE SEQUENCE</scope>
    <source>
        <strain evidence="2">D6</strain>
    </source>
</reference>
<gene>
    <name evidence="2" type="ORF">SEMRO_64_G036490.1</name>
</gene>
<proteinExistence type="predicted"/>
<dbReference type="EMBL" id="CAICTM010000063">
    <property type="protein sequence ID" value="CAB9499598.1"/>
    <property type="molecule type" value="Genomic_DNA"/>
</dbReference>